<keyword evidence="1" id="KW-1133">Transmembrane helix</keyword>
<evidence type="ECO:0000256" key="1">
    <source>
        <dbReference type="SAM" id="Phobius"/>
    </source>
</evidence>
<evidence type="ECO:0000313" key="2">
    <source>
        <dbReference type="Proteomes" id="UP000887575"/>
    </source>
</evidence>
<reference evidence="3" key="1">
    <citation type="submission" date="2024-02" db="UniProtKB">
        <authorList>
            <consortium name="WormBaseParasite"/>
        </authorList>
    </citation>
    <scope>IDENTIFICATION</scope>
</reference>
<keyword evidence="2" id="KW-1185">Reference proteome</keyword>
<dbReference type="AlphaFoldDB" id="A0AAF3J4I6"/>
<feature type="transmembrane region" description="Helical" evidence="1">
    <location>
        <begin position="193"/>
        <end position="217"/>
    </location>
</feature>
<dbReference type="InterPro" id="IPR019428">
    <property type="entry name" value="7TM_GPCR_serpentine_rcpt_Str"/>
</dbReference>
<dbReference type="Pfam" id="PF10319">
    <property type="entry name" value="7TM_GPCR_Srj"/>
    <property type="match status" value="1"/>
</dbReference>
<name>A0AAF3J4I6_9BILA</name>
<protein>
    <recommendedName>
        <fullName evidence="4">G protein-coupled receptor</fullName>
    </recommendedName>
</protein>
<feature type="transmembrane region" description="Helical" evidence="1">
    <location>
        <begin position="229"/>
        <end position="249"/>
    </location>
</feature>
<feature type="transmembrane region" description="Helical" evidence="1">
    <location>
        <begin position="88"/>
        <end position="108"/>
    </location>
</feature>
<dbReference type="PANTHER" id="PTHR22943">
    <property type="entry name" value="7-TRANSMEMBRANE DOMAIN RECEPTOR C.ELEGANS"/>
    <property type="match status" value="1"/>
</dbReference>
<dbReference type="Pfam" id="PF10326">
    <property type="entry name" value="7TM_GPCR_Str"/>
    <property type="match status" value="1"/>
</dbReference>
<feature type="transmembrane region" description="Helical" evidence="1">
    <location>
        <begin position="148"/>
        <end position="172"/>
    </location>
</feature>
<keyword evidence="1" id="KW-0812">Transmembrane</keyword>
<dbReference type="WBParaSite" id="MBELARI_LOCUS15701">
    <property type="protein sequence ID" value="MBELARI_LOCUS15701"/>
    <property type="gene ID" value="MBELARI_LOCUS15701"/>
</dbReference>
<dbReference type="InterPro" id="IPR019423">
    <property type="entry name" value="7TM_GPCR_serpentine_rcpt_Srj"/>
</dbReference>
<sequence length="287" mass="33016">MMFLHYNHFYLTYRDSCDGEFPIVEGTFLIGGTSSNGEKIDYWSGGTAVDYNHFCDHNAVLAKSSMRSMPDNCDFGCGDGQWMTASRVIFVNSLIGYVFNGTLIYLIRQNPKSQLGNYRYLLLLLAIFNLLYATDHLFVIPVEYTHDFALILYSSSFLSGYKFMILFCGWSMHKKLNSTEIVSDRRYRLQRQLFQCLIIQFIVPIILEYIPCTAMFLVPMMGMDIDLEYSTIAISLYAVFEPVVVIYFVREYRLALLGLFRRTQTSSYAYSGSNSQVHLSAFEGFAF</sequence>
<dbReference type="PANTHER" id="PTHR22943:SF248">
    <property type="entry name" value="SEVEN TM RECEPTOR"/>
    <property type="match status" value="1"/>
</dbReference>
<dbReference type="SUPFAM" id="SSF81321">
    <property type="entry name" value="Family A G protein-coupled receptor-like"/>
    <property type="match status" value="1"/>
</dbReference>
<organism evidence="2 3">
    <name type="scientific">Mesorhabditis belari</name>
    <dbReference type="NCBI Taxonomy" id="2138241"/>
    <lineage>
        <taxon>Eukaryota</taxon>
        <taxon>Metazoa</taxon>
        <taxon>Ecdysozoa</taxon>
        <taxon>Nematoda</taxon>
        <taxon>Chromadorea</taxon>
        <taxon>Rhabditida</taxon>
        <taxon>Rhabditina</taxon>
        <taxon>Rhabditomorpha</taxon>
        <taxon>Rhabditoidea</taxon>
        <taxon>Rhabditidae</taxon>
        <taxon>Mesorhabditinae</taxon>
        <taxon>Mesorhabditis</taxon>
    </lineage>
</organism>
<keyword evidence="1" id="KW-0472">Membrane</keyword>
<feature type="transmembrane region" description="Helical" evidence="1">
    <location>
        <begin position="120"/>
        <end position="142"/>
    </location>
</feature>
<evidence type="ECO:0008006" key="4">
    <source>
        <dbReference type="Google" id="ProtNLM"/>
    </source>
</evidence>
<evidence type="ECO:0000313" key="3">
    <source>
        <dbReference type="WBParaSite" id="MBELARI_LOCUS15701"/>
    </source>
</evidence>
<proteinExistence type="predicted"/>
<dbReference type="Proteomes" id="UP000887575">
    <property type="component" value="Unassembled WGS sequence"/>
</dbReference>
<accession>A0AAF3J4I6</accession>